<dbReference type="OrthoDB" id="2969156at2"/>
<evidence type="ECO:0000313" key="2">
    <source>
        <dbReference type="EMBL" id="OKL36689.1"/>
    </source>
</evidence>
<feature type="transmembrane region" description="Helical" evidence="1">
    <location>
        <begin position="82"/>
        <end position="105"/>
    </location>
</feature>
<sequence>MSNNNGEVTSTLNPESEDEVDLVVESCDAILDTAKTVYNEESERFKQAEAKTNIALAFAGVLFAAYLTYLGTFKPIIKEPSYLVYTSLFKVAIFVLLVIGIIYFLRSIKTGEYRQVDLNNIVSIDFGKRSEKNSKLSLAFTYDEAVTLNKEGIEGKLRFYQIGLQLITYGFLIFAIHFLIEEVIRYVQ</sequence>
<keyword evidence="1" id="KW-0472">Membrane</keyword>
<feature type="transmembrane region" description="Helical" evidence="1">
    <location>
        <begin position="159"/>
        <end position="180"/>
    </location>
</feature>
<dbReference type="AlphaFoldDB" id="A0A1Q5P358"/>
<accession>A0A1Q5P358</accession>
<protein>
    <submittedName>
        <fullName evidence="2">Uncharacterized protein</fullName>
    </submittedName>
</protein>
<keyword evidence="1" id="KW-1133">Transmembrane helix</keyword>
<dbReference type="EMBL" id="MRWQ01000006">
    <property type="protein sequence ID" value="OKL36689.1"/>
    <property type="molecule type" value="Genomic_DNA"/>
</dbReference>
<keyword evidence="3" id="KW-1185">Reference proteome</keyword>
<proteinExistence type="predicted"/>
<dbReference type="RefSeq" id="WP_073711414.1">
    <property type="nucleotide sequence ID" value="NZ_MRWQ01000006.1"/>
</dbReference>
<keyword evidence="1" id="KW-0812">Transmembrane</keyword>
<dbReference type="Proteomes" id="UP000186524">
    <property type="component" value="Unassembled WGS sequence"/>
</dbReference>
<comment type="caution">
    <text evidence="2">The sequence shown here is derived from an EMBL/GenBank/DDBJ whole genome shotgun (WGS) entry which is preliminary data.</text>
</comment>
<evidence type="ECO:0000256" key="1">
    <source>
        <dbReference type="SAM" id="Phobius"/>
    </source>
</evidence>
<reference evidence="2 3" key="1">
    <citation type="submission" date="2016-12" db="EMBL/GenBank/DDBJ databases">
        <title>Domibacillus sp. SAOS 44 whole genome sequencing.</title>
        <authorList>
            <person name="Verma A."/>
            <person name="Krishnamurthi S."/>
        </authorList>
    </citation>
    <scope>NUCLEOTIDE SEQUENCE [LARGE SCALE GENOMIC DNA]</scope>
    <source>
        <strain evidence="2 3">SAOS 44</strain>
    </source>
</reference>
<organism evidence="2 3">
    <name type="scientific">Domibacillus mangrovi</name>
    <dbReference type="NCBI Taxonomy" id="1714354"/>
    <lineage>
        <taxon>Bacteria</taxon>
        <taxon>Bacillati</taxon>
        <taxon>Bacillota</taxon>
        <taxon>Bacilli</taxon>
        <taxon>Bacillales</taxon>
        <taxon>Bacillaceae</taxon>
        <taxon>Domibacillus</taxon>
    </lineage>
</organism>
<gene>
    <name evidence="2" type="ORF">BLL40_08095</name>
</gene>
<evidence type="ECO:0000313" key="3">
    <source>
        <dbReference type="Proteomes" id="UP000186524"/>
    </source>
</evidence>
<name>A0A1Q5P358_9BACI</name>
<feature type="transmembrane region" description="Helical" evidence="1">
    <location>
        <begin position="52"/>
        <end position="70"/>
    </location>
</feature>